<comment type="subcellular location">
    <subcellularLocation>
        <location evidence="1">Membrane</location>
        <topology evidence="1">Multi-pass membrane protein</topology>
    </subcellularLocation>
</comment>
<sequence length="454" mass="47159">MAGALRPRYMMVVLCFAATLVAYLERVAFSVAFTAAAIEQHLDQATKGGVLSAFYYGYALSQIPGGWAAAQYGGRRVLLCSFALWAVCSALTPARASPLLPVVVARALIGVAQGLIFPAIHTVLAQWTPPHEKSRAVSLVTSGMYMGAATAMLIIPTVVQAGGPRAVFLLMGALGAAWAGAWALLAREAPGSEATLQQGRTEALLALQMEALQAAEAGEGGHDKEASKQKGPAPGAIPWGGLLRSMAVWAIVVNNFTFHYAFYVLMNWLPTYFEQGLHAPLARMGAAATIPYLLMFLALNAGGVLADRLVGRHRVPLLTARKALNTVGFGVATVAFLLMTRFQTVSGAVACSSVALGACAFARAGFAVNHMDIAPRYAGVVMGVSNTAGTLAGVVGVAAAGMVLTTATDGSGDVTGWGAVFGLSATLVAAGAVFYIAFAKGEKFRSVSCEKGRW</sequence>
<keyword evidence="5 8" id="KW-1133">Transmembrane helix</keyword>
<accession>A0A0U9HS44</accession>
<dbReference type="PANTHER" id="PTHR11662">
    <property type="entry name" value="SOLUTE CARRIER FAMILY 17"/>
    <property type="match status" value="1"/>
</dbReference>
<evidence type="ECO:0000313" key="11">
    <source>
        <dbReference type="Proteomes" id="UP000054558"/>
    </source>
</evidence>
<feature type="transmembrane region" description="Helical" evidence="8">
    <location>
        <begin position="289"/>
        <end position="310"/>
    </location>
</feature>
<dbReference type="EMBL" id="DF237213">
    <property type="protein sequence ID" value="GAQ85987.1"/>
    <property type="molecule type" value="Genomic_DNA"/>
</dbReference>
<evidence type="ECO:0000256" key="7">
    <source>
        <dbReference type="ARBA" id="ARBA00024362"/>
    </source>
</evidence>
<reference evidence="10 11" key="1">
    <citation type="journal article" date="2014" name="Nat. Commun.">
        <title>Klebsormidium flaccidum genome reveals primary factors for plant terrestrial adaptation.</title>
        <authorList>
            <person name="Hori K."/>
            <person name="Maruyama F."/>
            <person name="Fujisawa T."/>
            <person name="Togashi T."/>
            <person name="Yamamoto N."/>
            <person name="Seo M."/>
            <person name="Sato S."/>
            <person name="Yamada T."/>
            <person name="Mori H."/>
            <person name="Tajima N."/>
            <person name="Moriyama T."/>
            <person name="Ikeuchi M."/>
            <person name="Watanabe M."/>
            <person name="Wada H."/>
            <person name="Kobayashi K."/>
            <person name="Saito M."/>
            <person name="Masuda T."/>
            <person name="Sasaki-Sekimoto Y."/>
            <person name="Mashiguchi K."/>
            <person name="Awai K."/>
            <person name="Shimojima M."/>
            <person name="Masuda S."/>
            <person name="Iwai M."/>
            <person name="Nobusawa T."/>
            <person name="Narise T."/>
            <person name="Kondo S."/>
            <person name="Saito H."/>
            <person name="Sato R."/>
            <person name="Murakawa M."/>
            <person name="Ihara Y."/>
            <person name="Oshima-Yamada Y."/>
            <person name="Ohtaka K."/>
            <person name="Satoh M."/>
            <person name="Sonobe K."/>
            <person name="Ishii M."/>
            <person name="Ohtani R."/>
            <person name="Kanamori-Sato M."/>
            <person name="Honoki R."/>
            <person name="Miyazaki D."/>
            <person name="Mochizuki H."/>
            <person name="Umetsu J."/>
            <person name="Higashi K."/>
            <person name="Shibata D."/>
            <person name="Kamiya Y."/>
            <person name="Sato N."/>
            <person name="Nakamura Y."/>
            <person name="Tabata S."/>
            <person name="Ida S."/>
            <person name="Kurokawa K."/>
            <person name="Ohta H."/>
        </authorList>
    </citation>
    <scope>NUCLEOTIDE SEQUENCE [LARGE SCALE GENOMIC DNA]</scope>
    <source>
        <strain evidence="10 11">NIES-2285</strain>
    </source>
</reference>
<dbReference type="InterPro" id="IPR020846">
    <property type="entry name" value="MFS_dom"/>
</dbReference>
<feature type="transmembrane region" description="Helical" evidence="8">
    <location>
        <begin position="345"/>
        <end position="366"/>
    </location>
</feature>
<keyword evidence="3 8" id="KW-0812">Transmembrane</keyword>
<evidence type="ECO:0000256" key="1">
    <source>
        <dbReference type="ARBA" id="ARBA00004141"/>
    </source>
</evidence>
<evidence type="ECO:0000256" key="6">
    <source>
        <dbReference type="ARBA" id="ARBA00023136"/>
    </source>
</evidence>
<dbReference type="SUPFAM" id="SSF103473">
    <property type="entry name" value="MFS general substrate transporter"/>
    <property type="match status" value="1"/>
</dbReference>
<dbReference type="InterPro" id="IPR036259">
    <property type="entry name" value="MFS_trans_sf"/>
</dbReference>
<evidence type="ECO:0000256" key="2">
    <source>
        <dbReference type="ARBA" id="ARBA00022448"/>
    </source>
</evidence>
<dbReference type="PANTHER" id="PTHR11662:SF282">
    <property type="entry name" value="ANION TRANSPORTER 5-RELATED"/>
    <property type="match status" value="1"/>
</dbReference>
<feature type="transmembrane region" description="Helical" evidence="8">
    <location>
        <begin position="52"/>
        <end position="70"/>
    </location>
</feature>
<dbReference type="OMA" id="LITFWMP"/>
<feature type="transmembrane region" description="Helical" evidence="8">
    <location>
        <begin position="102"/>
        <end position="124"/>
    </location>
</feature>
<name>A0A0U9HS44_KLENI</name>
<dbReference type="PROSITE" id="PS50850">
    <property type="entry name" value="MFS"/>
    <property type="match status" value="1"/>
</dbReference>
<dbReference type="GO" id="GO:0015293">
    <property type="term" value="F:symporter activity"/>
    <property type="evidence" value="ECO:0007669"/>
    <property type="project" value="UniProtKB-KW"/>
</dbReference>
<feature type="transmembrane region" description="Helical" evidence="8">
    <location>
        <begin position="136"/>
        <end position="159"/>
    </location>
</feature>
<organism evidence="10 11">
    <name type="scientific">Klebsormidium nitens</name>
    <name type="common">Green alga</name>
    <name type="synonym">Ulothrix nitens</name>
    <dbReference type="NCBI Taxonomy" id="105231"/>
    <lineage>
        <taxon>Eukaryota</taxon>
        <taxon>Viridiplantae</taxon>
        <taxon>Streptophyta</taxon>
        <taxon>Klebsormidiophyceae</taxon>
        <taxon>Klebsormidiales</taxon>
        <taxon>Klebsormidiaceae</taxon>
        <taxon>Klebsormidium</taxon>
    </lineage>
</organism>
<feature type="transmembrane region" description="Helical" evidence="8">
    <location>
        <begin position="416"/>
        <end position="438"/>
    </location>
</feature>
<evidence type="ECO:0000313" key="10">
    <source>
        <dbReference type="EMBL" id="GAQ85987.1"/>
    </source>
</evidence>
<feature type="domain" description="Major facilitator superfamily (MFS) profile" evidence="9">
    <location>
        <begin position="11"/>
        <end position="443"/>
    </location>
</feature>
<keyword evidence="6 8" id="KW-0472">Membrane</keyword>
<dbReference type="OrthoDB" id="2985014at2759"/>
<dbReference type="AlphaFoldDB" id="A0A0U9HS44"/>
<comment type="similarity">
    <text evidence="7">Belongs to the major facilitator superfamily. Sodium/anion cotransporter (TC 2.A.1.14) family.</text>
</comment>
<protein>
    <submittedName>
        <fullName evidence="10">Phosphate transporter 4</fullName>
    </submittedName>
</protein>
<dbReference type="STRING" id="105231.A0A0U9HS44"/>
<dbReference type="GO" id="GO:0016020">
    <property type="term" value="C:membrane"/>
    <property type="evidence" value="ECO:0007669"/>
    <property type="project" value="UniProtKB-SubCell"/>
</dbReference>
<dbReference type="InterPro" id="IPR011701">
    <property type="entry name" value="MFS"/>
</dbReference>
<proteinExistence type="inferred from homology"/>
<feature type="transmembrane region" description="Helical" evidence="8">
    <location>
        <begin position="378"/>
        <end position="404"/>
    </location>
</feature>
<dbReference type="Gene3D" id="1.20.1250.20">
    <property type="entry name" value="MFS general substrate transporter like domains"/>
    <property type="match status" value="2"/>
</dbReference>
<feature type="transmembrane region" description="Helical" evidence="8">
    <location>
        <begin position="247"/>
        <end position="269"/>
    </location>
</feature>
<evidence type="ECO:0000256" key="4">
    <source>
        <dbReference type="ARBA" id="ARBA00022847"/>
    </source>
</evidence>
<evidence type="ECO:0000256" key="3">
    <source>
        <dbReference type="ARBA" id="ARBA00022692"/>
    </source>
</evidence>
<keyword evidence="11" id="KW-1185">Reference proteome</keyword>
<evidence type="ECO:0000259" key="9">
    <source>
        <dbReference type="PROSITE" id="PS50850"/>
    </source>
</evidence>
<keyword evidence="4" id="KW-0769">Symport</keyword>
<dbReference type="FunFam" id="1.20.1250.20:FF:000003">
    <property type="entry name" value="Solute carrier family 17 member 3"/>
    <property type="match status" value="1"/>
</dbReference>
<dbReference type="Proteomes" id="UP000054558">
    <property type="component" value="Unassembled WGS sequence"/>
</dbReference>
<feature type="transmembrane region" description="Helical" evidence="8">
    <location>
        <begin position="77"/>
        <end position="96"/>
    </location>
</feature>
<evidence type="ECO:0000256" key="5">
    <source>
        <dbReference type="ARBA" id="ARBA00022989"/>
    </source>
</evidence>
<feature type="transmembrane region" description="Helical" evidence="8">
    <location>
        <begin position="165"/>
        <end position="185"/>
    </location>
</feature>
<dbReference type="InterPro" id="IPR050382">
    <property type="entry name" value="MFS_Na/Anion_cotransporter"/>
</dbReference>
<keyword evidence="2" id="KW-0813">Transport</keyword>
<feature type="transmembrane region" description="Helical" evidence="8">
    <location>
        <begin position="322"/>
        <end position="339"/>
    </location>
</feature>
<dbReference type="Pfam" id="PF07690">
    <property type="entry name" value="MFS_1"/>
    <property type="match status" value="1"/>
</dbReference>
<gene>
    <name evidence="10" type="ORF">KFL_002640090</name>
</gene>
<evidence type="ECO:0000256" key="8">
    <source>
        <dbReference type="SAM" id="Phobius"/>
    </source>
</evidence>